<evidence type="ECO:0000313" key="4">
    <source>
        <dbReference type="EMBL" id="TQL44804.1"/>
    </source>
</evidence>
<dbReference type="SMART" id="SM00062">
    <property type="entry name" value="PBPb"/>
    <property type="match status" value="1"/>
</dbReference>
<proteinExistence type="predicted"/>
<evidence type="ECO:0000256" key="1">
    <source>
        <dbReference type="ARBA" id="ARBA00022729"/>
    </source>
</evidence>
<dbReference type="Proteomes" id="UP000319094">
    <property type="component" value="Unassembled WGS sequence"/>
</dbReference>
<keyword evidence="5" id="KW-1185">Reference proteome</keyword>
<name>A0A542Y9Y2_9MICO</name>
<dbReference type="InterPro" id="IPR001638">
    <property type="entry name" value="Solute-binding_3/MltF_N"/>
</dbReference>
<feature type="domain" description="Solute-binding protein family 3/N-terminal" evidence="3">
    <location>
        <begin position="61"/>
        <end position="288"/>
    </location>
</feature>
<feature type="signal peptide" evidence="2">
    <location>
        <begin position="1"/>
        <end position="23"/>
    </location>
</feature>
<accession>A0A542Y9Y2</accession>
<feature type="chain" id="PRO_5038645023" evidence="2">
    <location>
        <begin position="24"/>
        <end position="303"/>
    </location>
</feature>
<dbReference type="PANTHER" id="PTHR35936">
    <property type="entry name" value="MEMBRANE-BOUND LYTIC MUREIN TRANSGLYCOSYLASE F"/>
    <property type="match status" value="1"/>
</dbReference>
<dbReference type="PROSITE" id="PS51257">
    <property type="entry name" value="PROKAR_LIPOPROTEIN"/>
    <property type="match status" value="1"/>
</dbReference>
<comment type="caution">
    <text evidence="4">The sequence shown here is derived from an EMBL/GenBank/DDBJ whole genome shotgun (WGS) entry which is preliminary data.</text>
</comment>
<dbReference type="SUPFAM" id="SSF53850">
    <property type="entry name" value="Periplasmic binding protein-like II"/>
    <property type="match status" value="1"/>
</dbReference>
<dbReference type="RefSeq" id="WP_141887926.1">
    <property type="nucleotide sequence ID" value="NZ_BAAAUY010000018.1"/>
</dbReference>
<dbReference type="AlphaFoldDB" id="A0A542Y9Y2"/>
<organism evidence="4 5">
    <name type="scientific">Leucobacter komagatae</name>
    <dbReference type="NCBI Taxonomy" id="55969"/>
    <lineage>
        <taxon>Bacteria</taxon>
        <taxon>Bacillati</taxon>
        <taxon>Actinomycetota</taxon>
        <taxon>Actinomycetes</taxon>
        <taxon>Micrococcales</taxon>
        <taxon>Microbacteriaceae</taxon>
        <taxon>Leucobacter</taxon>
    </lineage>
</organism>
<dbReference type="EMBL" id="VFON01000001">
    <property type="protein sequence ID" value="TQL44804.1"/>
    <property type="molecule type" value="Genomic_DNA"/>
</dbReference>
<dbReference type="OrthoDB" id="4633994at2"/>
<evidence type="ECO:0000313" key="5">
    <source>
        <dbReference type="Proteomes" id="UP000319094"/>
    </source>
</evidence>
<reference evidence="4 5" key="1">
    <citation type="submission" date="2019-06" db="EMBL/GenBank/DDBJ databases">
        <title>Sequencing the genomes of 1000 actinobacteria strains.</title>
        <authorList>
            <person name="Klenk H.-P."/>
        </authorList>
    </citation>
    <scope>NUCLEOTIDE SEQUENCE [LARGE SCALE GENOMIC DNA]</scope>
    <source>
        <strain evidence="4 5">DSM 8803</strain>
    </source>
</reference>
<dbReference type="Gene3D" id="3.40.190.10">
    <property type="entry name" value="Periplasmic binding protein-like II"/>
    <property type="match status" value="2"/>
</dbReference>
<dbReference type="Pfam" id="PF00497">
    <property type="entry name" value="SBP_bac_3"/>
    <property type="match status" value="1"/>
</dbReference>
<dbReference type="PANTHER" id="PTHR35936:SF17">
    <property type="entry name" value="ARGININE-BINDING EXTRACELLULAR PROTEIN ARTP"/>
    <property type="match status" value="1"/>
</dbReference>
<protein>
    <submittedName>
        <fullName evidence="4">Amino acid ABC transporter substrate-binding protein (PAAT family)</fullName>
    </submittedName>
</protein>
<dbReference type="CDD" id="cd01004">
    <property type="entry name" value="PBP2_MidA_like"/>
    <property type="match status" value="1"/>
</dbReference>
<sequence length="303" mass="32479">MKRHATSLAIAIPAFVAASLALSACAPAGASADKEAAPVDSAAVVEEIRAMLPDSILSSNTIKVVTDPSQAPYEFTDDDDNIVGINPDLAAEVAGVLGVKLEWSRADFGGLITGVATKRYDMMSEAMWDTEQRREQIDFVDNLISANNIVVAKGNPLGIKDLPDLCGKNVSTLEGSMMVELFEEFQPKCGSDPINVLIAPTTADQLLWLSTGRAVATIANPIVTEFGIEQGTARDIEVVPGEGYLSNNYGWAFHKDNVELRDAIAAAIQHLIDTGVYGEVMDKWNVSDNSRLAQVEINSEIVK</sequence>
<keyword evidence="1 2" id="KW-0732">Signal</keyword>
<gene>
    <name evidence="4" type="ORF">FB468_2875</name>
</gene>
<evidence type="ECO:0000256" key="2">
    <source>
        <dbReference type="SAM" id="SignalP"/>
    </source>
</evidence>
<evidence type="ECO:0000259" key="3">
    <source>
        <dbReference type="SMART" id="SM00062"/>
    </source>
</evidence>